<dbReference type="Pfam" id="PF00534">
    <property type="entry name" value="Glycos_transf_1"/>
    <property type="match status" value="1"/>
</dbReference>
<reference evidence="2" key="1">
    <citation type="journal article" date="2011" name="Inn. Immun.">
        <title>Structural and genetic characterization of the closely related O-antigens of Escherichia coli O85 and Salmonella enterica O17.</title>
        <authorList>
            <person name="Perepelov A.V."/>
            <person name="Li D."/>
            <person name="Liu B."/>
            <person name="Senchenkova S.N."/>
            <person name="Guo D."/>
            <person name="Shashkov A.S."/>
            <person name="Feng L."/>
            <person name="Knirel Y.A."/>
            <person name="Wang L."/>
        </authorList>
    </citation>
    <scope>NUCLEOTIDE SEQUENCE</scope>
    <source>
        <strain evidence="2">G1189</strain>
    </source>
</reference>
<dbReference type="InterPro" id="IPR001296">
    <property type="entry name" value="Glyco_trans_1"/>
</dbReference>
<evidence type="ECO:0000313" key="2">
    <source>
        <dbReference type="EMBL" id="ADC54975.1"/>
    </source>
</evidence>
<dbReference type="Gene3D" id="3.40.50.2000">
    <property type="entry name" value="Glycogen Phosphorylase B"/>
    <property type="match status" value="2"/>
</dbReference>
<accession>D8WUJ3</accession>
<dbReference type="AlphaFoldDB" id="D8WUJ3"/>
<dbReference type="EMBL" id="GU299798">
    <property type="protein sequence ID" value="ADC54975.1"/>
    <property type="molecule type" value="Genomic_DNA"/>
</dbReference>
<keyword evidence="3" id="KW-0808">Transferase</keyword>
<dbReference type="EMBL" id="KJ778791">
    <property type="protein sequence ID" value="AIG62658.1"/>
    <property type="molecule type" value="Genomic_DNA"/>
</dbReference>
<dbReference type="SUPFAM" id="SSF53756">
    <property type="entry name" value="UDP-Glycosyltransferase/glycogen phosphorylase"/>
    <property type="match status" value="1"/>
</dbReference>
<sequence length="350" mass="40106">MKKINIVVDDLSTKGGVESVVTSLANGFIKKGVKVNFICVKKCKPNFEIHKDINIIYLLDKWSKLRKYRVLIRFFREKLNTEDILYTNSVINTLLAILFAPKKTAKYACDHNQYNAVNRLWAFFRFLLYKRLEGVIVLTQHDLIKYRKINSNCKLFDNPVSSSFFYTDKKSSATVKKYILNIGRLEKQKGQDLLLAAWNLVNKKGYELWICGDGSQKQTLEQQTKLYGLTTSVKFLGNRDDIDILLRGAYCNVLSSRFEGKPVSLIESKVVGCPNISFNCKTGPAEIINHKYDGLLIDAGNIEALAKGIQLLIDNPIIRDEYAKNACMNNERYMLENICEEYLSFFNIKA</sequence>
<protein>
    <submittedName>
        <fullName evidence="3">GalNAc-alpha-(1-&gt;Feature gb|4)-GalNAc-alpha-(1-&gt;Feature gb|3)-diNAcBac-PP-undecaprenol alpha-1,4-N-acetyl-D-galactosaminyltransferase</fullName>
    </submittedName>
    <submittedName>
        <fullName evidence="2">WfbQ</fullName>
    </submittedName>
</protein>
<proteinExistence type="predicted"/>
<evidence type="ECO:0000313" key="3">
    <source>
        <dbReference type="EMBL" id="AIG62658.1"/>
    </source>
</evidence>
<evidence type="ECO:0000259" key="1">
    <source>
        <dbReference type="Pfam" id="PF00534"/>
    </source>
</evidence>
<name>D8WUJ3_ECOLX</name>
<dbReference type="PANTHER" id="PTHR12526:SF630">
    <property type="entry name" value="GLYCOSYLTRANSFERASE"/>
    <property type="match status" value="1"/>
</dbReference>
<reference evidence="3" key="2">
    <citation type="journal article" date="2016" name="PLoS ONE">
        <title>Comparison of O-Antigen Gene Clusters of All O-Serogroups of Escherichia coli and Proposal for Adopting a New Nomenclature for O-Typing.</title>
        <authorList>
            <person name="DebRoy C."/>
            <person name="Fratamico P.M."/>
            <person name="Yan X."/>
            <person name="Baranzoni G."/>
            <person name="Liu Y."/>
            <person name="Needleman D.S."/>
            <person name="Tebbs R."/>
            <person name="O'Connell C.D."/>
            <person name="Allred A."/>
            <person name="Swimley M."/>
            <person name="Mwangi M."/>
            <person name="Kapur V."/>
            <person name="Raygoza Garay J.A."/>
            <person name="Roberts E.L."/>
            <person name="Katani R."/>
        </authorList>
    </citation>
    <scope>NUCLEOTIDE SEQUENCE</scope>
    <source>
        <strain evidence="3">H 23</strain>
    </source>
</reference>
<dbReference type="PANTHER" id="PTHR12526">
    <property type="entry name" value="GLYCOSYLTRANSFERASE"/>
    <property type="match status" value="1"/>
</dbReference>
<feature type="domain" description="Glycosyl transferase family 1" evidence="1">
    <location>
        <begin position="170"/>
        <end position="326"/>
    </location>
</feature>
<dbReference type="GO" id="GO:0016757">
    <property type="term" value="F:glycosyltransferase activity"/>
    <property type="evidence" value="ECO:0007669"/>
    <property type="project" value="InterPro"/>
</dbReference>
<organism evidence="2">
    <name type="scientific">Escherichia coli</name>
    <dbReference type="NCBI Taxonomy" id="562"/>
    <lineage>
        <taxon>Bacteria</taxon>
        <taxon>Pseudomonadati</taxon>
        <taxon>Pseudomonadota</taxon>
        <taxon>Gammaproteobacteria</taxon>
        <taxon>Enterobacterales</taxon>
        <taxon>Enterobacteriaceae</taxon>
        <taxon>Escherichia</taxon>
    </lineage>
</organism>
<dbReference type="CDD" id="cd03820">
    <property type="entry name" value="GT4_AmsD-like"/>
    <property type="match status" value="1"/>
</dbReference>
<dbReference type="CAZy" id="GT4">
    <property type="family name" value="Glycosyltransferase Family 4"/>
</dbReference>
<dbReference type="BioCyc" id="MetaCyc:MONOMER-21461"/>
<dbReference type="GO" id="GO:1901135">
    <property type="term" value="P:carbohydrate derivative metabolic process"/>
    <property type="evidence" value="ECO:0007669"/>
    <property type="project" value="UniProtKB-ARBA"/>
</dbReference>
<gene>
    <name evidence="2" type="primary">wfbQ</name>
    <name evidence="3" type="synonym">pglH</name>
</gene>